<dbReference type="InterPro" id="IPR036291">
    <property type="entry name" value="NAD(P)-bd_dom_sf"/>
</dbReference>
<reference evidence="2" key="1">
    <citation type="submission" date="2016-01" db="EMBL/GenBank/DDBJ databases">
        <authorList>
            <person name="Mcilroy J.S."/>
            <person name="Karst M S."/>
            <person name="Albertsen M."/>
        </authorList>
    </citation>
    <scope>NUCLEOTIDE SEQUENCE</scope>
    <source>
        <strain evidence="2">Cfx-K</strain>
    </source>
</reference>
<keyword evidence="3" id="KW-1185">Reference proteome</keyword>
<evidence type="ECO:0000259" key="1">
    <source>
        <dbReference type="PROSITE" id="PS51201"/>
    </source>
</evidence>
<gene>
    <name evidence="2" type="ORF">CFX0092_A0610</name>
</gene>
<name>A0A170PEB8_9CHLR</name>
<dbReference type="SUPFAM" id="SSF51735">
    <property type="entry name" value="NAD(P)-binding Rossmann-fold domains"/>
    <property type="match status" value="1"/>
</dbReference>
<dbReference type="Proteomes" id="UP000215027">
    <property type="component" value="Chromosome I"/>
</dbReference>
<evidence type="ECO:0000313" key="2">
    <source>
        <dbReference type="EMBL" id="CUS02477.1"/>
    </source>
</evidence>
<protein>
    <submittedName>
        <fullName evidence="2">Ktr system potassium uptake protein C</fullName>
    </submittedName>
</protein>
<dbReference type="EMBL" id="LN890655">
    <property type="protein sequence ID" value="CUS02477.1"/>
    <property type="molecule type" value="Genomic_DNA"/>
</dbReference>
<dbReference type="RefSeq" id="WP_095042094.1">
    <property type="nucleotide sequence ID" value="NZ_LN890655.1"/>
</dbReference>
<dbReference type="InterPro" id="IPR050721">
    <property type="entry name" value="Trk_Ktr_HKT_K-transport"/>
</dbReference>
<proteinExistence type="predicted"/>
<dbReference type="PANTHER" id="PTHR43833">
    <property type="entry name" value="POTASSIUM CHANNEL PROTEIN 2-RELATED-RELATED"/>
    <property type="match status" value="1"/>
</dbReference>
<dbReference type="AlphaFoldDB" id="A0A170PEB8"/>
<dbReference type="KEGG" id="pbf:CFX0092_A0610"/>
<dbReference type="Gene3D" id="3.40.50.720">
    <property type="entry name" value="NAD(P)-binding Rossmann-like Domain"/>
    <property type="match status" value="1"/>
</dbReference>
<dbReference type="GO" id="GO:0006813">
    <property type="term" value="P:potassium ion transport"/>
    <property type="evidence" value="ECO:0007669"/>
    <property type="project" value="InterPro"/>
</dbReference>
<dbReference type="InterPro" id="IPR036721">
    <property type="entry name" value="RCK_C_sf"/>
</dbReference>
<dbReference type="Gene3D" id="3.30.70.1450">
    <property type="entry name" value="Regulator of K+ conductance, C-terminal domain"/>
    <property type="match status" value="1"/>
</dbReference>
<sequence>MARKQVRRDFIIIGLDSFGENLALALLDLGNEVLAVDRDPAVVQRLADNIQDIVALDATDDETLRALGIEAFETAVVAIGGDLAQAVLVTLALKELGVKRVVCEAQSDRDRRVLLRIGADEVVAPTIESARAIAYHLTGRAGQSAHLRFGNYLAVKWRPPRSFSGTIGELQASHADVEIVLLSGRELIINPGPAYAVTSGDELLVVGHEESIAALQASGRTDG</sequence>
<evidence type="ECO:0000313" key="3">
    <source>
        <dbReference type="Proteomes" id="UP000215027"/>
    </source>
</evidence>
<dbReference type="PROSITE" id="PS51201">
    <property type="entry name" value="RCK_N"/>
    <property type="match status" value="1"/>
</dbReference>
<organism evidence="2 3">
    <name type="scientific">Candidatus Promineifilum breve</name>
    <dbReference type="NCBI Taxonomy" id="1806508"/>
    <lineage>
        <taxon>Bacteria</taxon>
        <taxon>Bacillati</taxon>
        <taxon>Chloroflexota</taxon>
        <taxon>Ardenticatenia</taxon>
        <taxon>Candidatus Promineifilales</taxon>
        <taxon>Candidatus Promineifilaceae</taxon>
        <taxon>Candidatus Promineifilum</taxon>
    </lineage>
</organism>
<dbReference type="PANTHER" id="PTHR43833:SF7">
    <property type="entry name" value="KTR SYSTEM POTASSIUM UPTAKE PROTEIN C"/>
    <property type="match status" value="1"/>
</dbReference>
<dbReference type="Pfam" id="PF02254">
    <property type="entry name" value="TrkA_N"/>
    <property type="match status" value="1"/>
</dbReference>
<feature type="domain" description="RCK N-terminal" evidence="1">
    <location>
        <begin position="7"/>
        <end position="124"/>
    </location>
</feature>
<dbReference type="OrthoDB" id="9776294at2"/>
<dbReference type="InterPro" id="IPR003148">
    <property type="entry name" value="RCK_N"/>
</dbReference>
<accession>A0A170PEB8</accession>